<protein>
    <submittedName>
        <fullName evidence="6">2-dehydropantoate 2-reductase</fullName>
        <ecNumber evidence="6">1.1.1.169</ecNumber>
    </submittedName>
</protein>
<dbReference type="Proteomes" id="UP000518206">
    <property type="component" value="Unassembled WGS sequence"/>
</dbReference>
<evidence type="ECO:0000259" key="5">
    <source>
        <dbReference type="Pfam" id="PF08546"/>
    </source>
</evidence>
<accession>A0A7W4UJU3</accession>
<dbReference type="AlphaFoldDB" id="A0A7W4UJU3"/>
<feature type="domain" description="Ketopantoate reductase C-terminal" evidence="5">
    <location>
        <begin position="210"/>
        <end position="308"/>
    </location>
</feature>
<dbReference type="EMBL" id="JACHVX010000010">
    <property type="protein sequence ID" value="MBB2925468.1"/>
    <property type="molecule type" value="Genomic_DNA"/>
</dbReference>
<sequence length="332" mass="34578">MRYVVIGAGAVGGTLGGRLFEAGHDVVLVARGAHLDAIRDRGLVLETPDGSSTLPVPAVGGPDELTLTDDDVLVSAVKSQDTRSVLDTWADVPVGASGSPAAHRLPFVTAQNGVANEHAALRVFRRVYGVCVWLPASYLTPGTVQAEGHPRSGFLTVGRVPGALDDVTARLVADLGASRFLAVEDAEVMRWKYGKLLSNLGNGLDALVGGAPGTRELLDELRAEGEAVLTAAGIDFSTPAQEQERRGDAVQVRPVGAGPRGGSSTWQSLARGTDGIEVDYLNGEIALLGRLHGVPTPVNDAVQAAARDAQRQRRGAAPYDVATVHELVAAAR</sequence>
<evidence type="ECO:0000313" key="7">
    <source>
        <dbReference type="Proteomes" id="UP000518206"/>
    </source>
</evidence>
<dbReference type="Gene3D" id="1.10.1040.10">
    <property type="entry name" value="N-(1-d-carboxylethyl)-l-norvaline Dehydrogenase, domain 2"/>
    <property type="match status" value="1"/>
</dbReference>
<gene>
    <name evidence="6" type="ORF">FHR80_004412</name>
</gene>
<dbReference type="InterPro" id="IPR036291">
    <property type="entry name" value="NAD(P)-bd_dom_sf"/>
</dbReference>
<organism evidence="6 7">
    <name type="scientific">Cellulomonas cellasea</name>
    <dbReference type="NCBI Taxonomy" id="43670"/>
    <lineage>
        <taxon>Bacteria</taxon>
        <taxon>Bacillati</taxon>
        <taxon>Actinomycetota</taxon>
        <taxon>Actinomycetes</taxon>
        <taxon>Micrococcales</taxon>
        <taxon>Cellulomonadaceae</taxon>
        <taxon>Cellulomonas</taxon>
    </lineage>
</organism>
<evidence type="ECO:0000256" key="3">
    <source>
        <dbReference type="ARBA" id="ARBA00023002"/>
    </source>
</evidence>
<keyword evidence="2" id="KW-0521">NADP</keyword>
<dbReference type="SUPFAM" id="SSF51735">
    <property type="entry name" value="NAD(P)-binding Rossmann-fold domains"/>
    <property type="match status" value="1"/>
</dbReference>
<evidence type="ECO:0000256" key="1">
    <source>
        <dbReference type="ARBA" id="ARBA00007870"/>
    </source>
</evidence>
<dbReference type="GO" id="GO:0050661">
    <property type="term" value="F:NADP binding"/>
    <property type="evidence" value="ECO:0007669"/>
    <property type="project" value="TreeGrafter"/>
</dbReference>
<dbReference type="Pfam" id="PF02558">
    <property type="entry name" value="ApbA"/>
    <property type="match status" value="1"/>
</dbReference>
<evidence type="ECO:0000259" key="4">
    <source>
        <dbReference type="Pfam" id="PF02558"/>
    </source>
</evidence>
<comment type="caution">
    <text evidence="6">The sequence shown here is derived from an EMBL/GenBank/DDBJ whole genome shotgun (WGS) entry which is preliminary data.</text>
</comment>
<dbReference type="Gene3D" id="3.40.50.720">
    <property type="entry name" value="NAD(P)-binding Rossmann-like Domain"/>
    <property type="match status" value="1"/>
</dbReference>
<keyword evidence="3 6" id="KW-0560">Oxidoreductase</keyword>
<dbReference type="GO" id="GO:0005737">
    <property type="term" value="C:cytoplasm"/>
    <property type="evidence" value="ECO:0007669"/>
    <property type="project" value="TreeGrafter"/>
</dbReference>
<dbReference type="PANTHER" id="PTHR43765:SF2">
    <property type="entry name" value="2-DEHYDROPANTOATE 2-REDUCTASE"/>
    <property type="match status" value="1"/>
</dbReference>
<dbReference type="SUPFAM" id="SSF48179">
    <property type="entry name" value="6-phosphogluconate dehydrogenase C-terminal domain-like"/>
    <property type="match status" value="1"/>
</dbReference>
<dbReference type="InterPro" id="IPR008927">
    <property type="entry name" value="6-PGluconate_DH-like_C_sf"/>
</dbReference>
<dbReference type="PANTHER" id="PTHR43765">
    <property type="entry name" value="2-DEHYDROPANTOATE 2-REDUCTASE-RELATED"/>
    <property type="match status" value="1"/>
</dbReference>
<proteinExistence type="inferred from homology"/>
<dbReference type="GO" id="GO:0008677">
    <property type="term" value="F:2-dehydropantoate 2-reductase activity"/>
    <property type="evidence" value="ECO:0007669"/>
    <property type="project" value="UniProtKB-EC"/>
</dbReference>
<evidence type="ECO:0000256" key="2">
    <source>
        <dbReference type="ARBA" id="ARBA00022857"/>
    </source>
</evidence>
<dbReference type="InterPro" id="IPR013332">
    <property type="entry name" value="KPR_N"/>
</dbReference>
<dbReference type="InterPro" id="IPR013752">
    <property type="entry name" value="KPA_reductase"/>
</dbReference>
<feature type="domain" description="Ketopantoate reductase N-terminal" evidence="4">
    <location>
        <begin position="4"/>
        <end position="159"/>
    </location>
</feature>
<evidence type="ECO:0000313" key="6">
    <source>
        <dbReference type="EMBL" id="MBB2925468.1"/>
    </source>
</evidence>
<dbReference type="Pfam" id="PF08546">
    <property type="entry name" value="ApbA_C"/>
    <property type="match status" value="1"/>
</dbReference>
<name>A0A7W4UJU3_9CELL</name>
<dbReference type="RefSeq" id="WP_183298176.1">
    <property type="nucleotide sequence ID" value="NZ_JACHVX010000010.1"/>
</dbReference>
<comment type="similarity">
    <text evidence="1">Belongs to the ketopantoate reductase family.</text>
</comment>
<reference evidence="6 7" key="1">
    <citation type="submission" date="2020-08" db="EMBL/GenBank/DDBJ databases">
        <title>The Agave Microbiome: Exploring the role of microbial communities in plant adaptations to desert environments.</title>
        <authorList>
            <person name="Partida-Martinez L.P."/>
        </authorList>
    </citation>
    <scope>NUCLEOTIDE SEQUENCE [LARGE SCALE GENOMIC DNA]</scope>
    <source>
        <strain evidence="6 7">RAS26</strain>
    </source>
</reference>
<dbReference type="InterPro" id="IPR013328">
    <property type="entry name" value="6PGD_dom2"/>
</dbReference>
<reference evidence="6 7" key="2">
    <citation type="submission" date="2020-08" db="EMBL/GenBank/DDBJ databases">
        <authorList>
            <person name="Partida-Martinez L."/>
            <person name="Huntemann M."/>
            <person name="Clum A."/>
            <person name="Wang J."/>
            <person name="Palaniappan K."/>
            <person name="Ritter S."/>
            <person name="Chen I.-M."/>
            <person name="Stamatis D."/>
            <person name="Reddy T."/>
            <person name="O'Malley R."/>
            <person name="Daum C."/>
            <person name="Shapiro N."/>
            <person name="Ivanova N."/>
            <person name="Kyrpides N."/>
            <person name="Woyke T."/>
        </authorList>
    </citation>
    <scope>NUCLEOTIDE SEQUENCE [LARGE SCALE GENOMIC DNA]</scope>
    <source>
        <strain evidence="6 7">RAS26</strain>
    </source>
</reference>
<dbReference type="EC" id="1.1.1.169" evidence="6"/>
<dbReference type="InterPro" id="IPR050838">
    <property type="entry name" value="Ketopantoate_reductase"/>
</dbReference>